<keyword evidence="2" id="KW-1185">Reference proteome</keyword>
<accession>A0ACA9UW89</accession>
<evidence type="ECO:0000313" key="2">
    <source>
        <dbReference type="Proteomes" id="UP000836387"/>
    </source>
</evidence>
<name>A0ACA9UW89_BIOOC</name>
<protein>
    <submittedName>
        <fullName evidence="1">Uncharacterized protein</fullName>
    </submittedName>
</protein>
<sequence>MGRRKASPRCNETNVKTCDLCTIKKIRCDGAVPACSYCTTYAVPCKWTPGIHKLARPNRNKRRISETPSQLAPVDVEVCTFADGVPLPVSDPAVSNNVLTHRPPAVSGNQTSPKPSAGAKDDECLRMEIQAGERYPLPPLEDVEQLFNFFFASFNKFFPIFDYSRVMGMLHDWYLTCPNSRDESTWAVINIIIALGLQFKPLTHPAFTALEDSTFYAANAQSILDKLVMRVSDCHGIQVLLGLVVYFQKSMDRGPAQVLIASTIKLAFRLRLHMAQHGLDLHPKDVQERKRLFWAAYILDRDVSMRVRDPYILQDHDFDVDPLEQVIRDEATCDLDLPIDAADFNYFRCRADLAFIQGKTHDWINSVKAERLVHYQKWEKRELLWTMLNEWMMTIPQPYHPGNLESLDSPVEQAFISLYITRFRTICGIEKVFSHHTEWISGLIDYSVKWSADGQAACKPAQSPLPNHWKELVESARTIMLLFRRVPKFYNGLLGNLCCAYCSALLIMVANKLVLPEVHITGQQELDEVLIVEGIEYMEAKYEVIAAPSLKAVSRACRELNRRADAAVGATKNRTQDTQDSQIMPFGSALAPKTFQTLMFEPCGSLPETELQSAFIFKMWDP</sequence>
<evidence type="ECO:0000313" key="1">
    <source>
        <dbReference type="EMBL" id="CAG9956588.1"/>
    </source>
</evidence>
<dbReference type="Proteomes" id="UP000836387">
    <property type="component" value="Unassembled WGS sequence"/>
</dbReference>
<comment type="caution">
    <text evidence="1">The sequence shown here is derived from an EMBL/GenBank/DDBJ whole genome shotgun (WGS) entry which is preliminary data.</text>
</comment>
<proteinExistence type="predicted"/>
<reference evidence="1" key="1">
    <citation type="submission" date="2020-04" db="EMBL/GenBank/DDBJ databases">
        <authorList>
            <person name="Broberg M."/>
        </authorList>
    </citation>
    <scope>NUCLEOTIDE SEQUENCE</scope>
</reference>
<reference evidence="1" key="2">
    <citation type="submission" date="2021-10" db="EMBL/GenBank/DDBJ databases">
        <authorList>
            <person name="Piombo E."/>
        </authorList>
    </citation>
    <scope>NUCLEOTIDE SEQUENCE</scope>
</reference>
<dbReference type="EMBL" id="CADEHS020000645">
    <property type="protein sequence ID" value="CAG9956588.1"/>
    <property type="molecule type" value="Genomic_DNA"/>
</dbReference>
<organism evidence="1 2">
    <name type="scientific">Clonostachys rosea f. rosea IK726</name>
    <dbReference type="NCBI Taxonomy" id="1349383"/>
    <lineage>
        <taxon>Eukaryota</taxon>
        <taxon>Fungi</taxon>
        <taxon>Dikarya</taxon>
        <taxon>Ascomycota</taxon>
        <taxon>Pezizomycotina</taxon>
        <taxon>Sordariomycetes</taxon>
        <taxon>Hypocreomycetidae</taxon>
        <taxon>Hypocreales</taxon>
        <taxon>Bionectriaceae</taxon>
        <taxon>Clonostachys</taxon>
    </lineage>
</organism>
<gene>
    <name evidence="1" type="ORF">CRV2_00008499</name>
</gene>